<comment type="caution">
    <text evidence="2">The sequence shown here is derived from an EMBL/GenBank/DDBJ whole genome shotgun (WGS) entry which is preliminary data.</text>
</comment>
<feature type="transmembrane region" description="Helical" evidence="1">
    <location>
        <begin position="147"/>
        <end position="169"/>
    </location>
</feature>
<dbReference type="PANTHER" id="PTHR39456">
    <property type="entry name" value="METAL-DEPENDENT HYDROLASE"/>
    <property type="match status" value="1"/>
</dbReference>
<accession>A0ABQ6Y2P5</accession>
<evidence type="ECO:0008006" key="4">
    <source>
        <dbReference type="Google" id="ProtNLM"/>
    </source>
</evidence>
<keyword evidence="1" id="KW-0812">Transmembrane</keyword>
<dbReference type="PIRSF" id="PIRSF007580">
    <property type="entry name" value="UCP07580"/>
    <property type="match status" value="1"/>
</dbReference>
<dbReference type="EMBL" id="AQPF01000068">
    <property type="protein sequence ID" value="KAF0802447.1"/>
    <property type="molecule type" value="Genomic_DNA"/>
</dbReference>
<dbReference type="Proteomes" id="UP000771797">
    <property type="component" value="Unassembled WGS sequence"/>
</dbReference>
<dbReference type="InterPro" id="IPR016516">
    <property type="entry name" value="UCP07580"/>
</dbReference>
<name>A0ABQ6Y2P5_9GAMM</name>
<evidence type="ECO:0000313" key="2">
    <source>
        <dbReference type="EMBL" id="KAF0802447.1"/>
    </source>
</evidence>
<keyword evidence="1" id="KW-1133">Transmembrane helix</keyword>
<feature type="transmembrane region" description="Helical" evidence="1">
    <location>
        <begin position="212"/>
        <end position="233"/>
    </location>
</feature>
<gene>
    <name evidence="2" type="ORF">A6D6_04026</name>
</gene>
<evidence type="ECO:0000313" key="3">
    <source>
        <dbReference type="Proteomes" id="UP000771797"/>
    </source>
</evidence>
<evidence type="ECO:0000256" key="1">
    <source>
        <dbReference type="SAM" id="Phobius"/>
    </source>
</evidence>
<keyword evidence="3" id="KW-1185">Reference proteome</keyword>
<dbReference type="Pfam" id="PF10118">
    <property type="entry name" value="Metal_hydrol"/>
    <property type="match status" value="1"/>
</dbReference>
<sequence length="317" mass="35992">MEADMSTAKQKAQELHRAAGHALKARRVRFDFSGTPLHWLPEDPFSSYMINGIHLLLPAGELWFCRVYNQALPLVSDDALRAEVEGFIRQEAIHSRAHSGAQEYLRGHGLSVEEYVARVDWLFGTFLGDAPLAVPALRHSSLSRHWLVLRVGIIAAIEHFTGVLGQWAMDNTTWEARGDAAMADLFKWHLAEEVEHRTVAFDLFDHLCRTQLGFYVSRQALMALVFPLFIYFISEGARSLARQDPDPRVRRIGRLWIPRLLWQLQRTGRRTGNVPTFSFLVVATLRWVHPGFHPFFEGDTEQALAYLARSPAAQAAV</sequence>
<keyword evidence="1" id="KW-0472">Membrane</keyword>
<dbReference type="PANTHER" id="PTHR39456:SF1">
    <property type="entry name" value="METAL-DEPENDENT HYDROLASE"/>
    <property type="match status" value="1"/>
</dbReference>
<proteinExistence type="predicted"/>
<reference evidence="2 3" key="1">
    <citation type="submission" date="2012-09" db="EMBL/GenBank/DDBJ databases">
        <title>Genome Sequence of alkane-degrading Bacterium Alcanivorax sp. 6-D-6.</title>
        <authorList>
            <person name="Lai Q."/>
            <person name="Shao Z."/>
        </authorList>
    </citation>
    <scope>NUCLEOTIDE SEQUENCE [LARGE SCALE GENOMIC DNA]</scope>
    <source>
        <strain evidence="2 3">6-D-6</strain>
    </source>
</reference>
<organism evidence="2 3">
    <name type="scientific">Alcanivorax xiamenensis</name>
    <dbReference type="NCBI Taxonomy" id="1177156"/>
    <lineage>
        <taxon>Bacteria</taxon>
        <taxon>Pseudomonadati</taxon>
        <taxon>Pseudomonadota</taxon>
        <taxon>Gammaproteobacteria</taxon>
        <taxon>Oceanospirillales</taxon>
        <taxon>Alcanivoracaceae</taxon>
        <taxon>Alcanivorax</taxon>
    </lineage>
</organism>
<protein>
    <recommendedName>
        <fullName evidence="4">Metal-dependent hydrolase</fullName>
    </recommendedName>
</protein>